<evidence type="ECO:0000313" key="9">
    <source>
        <dbReference type="EMBL" id="MDN4597113.1"/>
    </source>
</evidence>
<dbReference type="PANTHER" id="PTHR30576:SF10">
    <property type="entry name" value="SLL5057 PROTEIN"/>
    <property type="match status" value="1"/>
</dbReference>
<accession>A0ABT8IWA6</accession>
<dbReference type="Pfam" id="PF13727">
    <property type="entry name" value="CoA_binding_3"/>
    <property type="match status" value="1"/>
</dbReference>
<feature type="domain" description="Bacterial sugar transferase" evidence="8">
    <location>
        <begin position="312"/>
        <end position="498"/>
    </location>
</feature>
<organism evidence="9 10">
    <name type="scientific">Leifsonia virtsii</name>
    <dbReference type="NCBI Taxonomy" id="3035915"/>
    <lineage>
        <taxon>Bacteria</taxon>
        <taxon>Bacillati</taxon>
        <taxon>Actinomycetota</taxon>
        <taxon>Actinomycetes</taxon>
        <taxon>Micrococcales</taxon>
        <taxon>Microbacteriaceae</taxon>
        <taxon>Leifsonia</taxon>
    </lineage>
</organism>
<gene>
    <name evidence="9" type="ORF">P5G59_08165</name>
</gene>
<feature type="transmembrane region" description="Helical" evidence="7">
    <location>
        <begin position="106"/>
        <end position="126"/>
    </location>
</feature>
<dbReference type="PANTHER" id="PTHR30576">
    <property type="entry name" value="COLANIC BIOSYNTHESIS UDP-GLUCOSE LIPID CARRIER TRANSFERASE"/>
    <property type="match status" value="1"/>
</dbReference>
<dbReference type="InterPro" id="IPR017475">
    <property type="entry name" value="EPS_sugar_tfrase"/>
</dbReference>
<feature type="transmembrane region" description="Helical" evidence="7">
    <location>
        <begin position="68"/>
        <end position="85"/>
    </location>
</feature>
<dbReference type="Pfam" id="PF02397">
    <property type="entry name" value="Bac_transf"/>
    <property type="match status" value="1"/>
</dbReference>
<comment type="similarity">
    <text evidence="2">Belongs to the bacterial sugar transferase family.</text>
</comment>
<dbReference type="EMBL" id="JAROCB010000002">
    <property type="protein sequence ID" value="MDN4597113.1"/>
    <property type="molecule type" value="Genomic_DNA"/>
</dbReference>
<dbReference type="GO" id="GO:0016740">
    <property type="term" value="F:transferase activity"/>
    <property type="evidence" value="ECO:0007669"/>
    <property type="project" value="UniProtKB-KW"/>
</dbReference>
<dbReference type="NCBIfam" id="TIGR03025">
    <property type="entry name" value="EPS_sugtrans"/>
    <property type="match status" value="1"/>
</dbReference>
<keyword evidence="4 7" id="KW-0812">Transmembrane</keyword>
<evidence type="ECO:0000259" key="8">
    <source>
        <dbReference type="Pfam" id="PF02397"/>
    </source>
</evidence>
<proteinExistence type="inferred from homology"/>
<evidence type="ECO:0000256" key="5">
    <source>
        <dbReference type="ARBA" id="ARBA00022989"/>
    </source>
</evidence>
<keyword evidence="6 7" id="KW-0472">Membrane</keyword>
<evidence type="ECO:0000256" key="2">
    <source>
        <dbReference type="ARBA" id="ARBA00006464"/>
    </source>
</evidence>
<keyword evidence="10" id="KW-1185">Reference proteome</keyword>
<comment type="caution">
    <text evidence="9">The sequence shown here is derived from an EMBL/GenBank/DDBJ whole genome shotgun (WGS) entry which is preliminary data.</text>
</comment>
<dbReference type="RefSeq" id="WP_301217780.1">
    <property type="nucleotide sequence ID" value="NZ_JAROCB010000002.1"/>
</dbReference>
<evidence type="ECO:0000256" key="1">
    <source>
        <dbReference type="ARBA" id="ARBA00004141"/>
    </source>
</evidence>
<evidence type="ECO:0000313" key="10">
    <source>
        <dbReference type="Proteomes" id="UP001174210"/>
    </source>
</evidence>
<comment type="subcellular location">
    <subcellularLocation>
        <location evidence="1">Membrane</location>
        <topology evidence="1">Multi-pass membrane protein</topology>
    </subcellularLocation>
</comment>
<evidence type="ECO:0000256" key="4">
    <source>
        <dbReference type="ARBA" id="ARBA00022692"/>
    </source>
</evidence>
<reference evidence="9" key="1">
    <citation type="submission" date="2023-03" db="EMBL/GenBank/DDBJ databases">
        <title>MT1 and MT2 Draft Genomes of Novel Species.</title>
        <authorList>
            <person name="Venkateswaran K."/>
        </authorList>
    </citation>
    <scope>NUCLEOTIDE SEQUENCE</scope>
    <source>
        <strain evidence="9">F6_8S_P_1A</strain>
    </source>
</reference>
<keyword evidence="3 9" id="KW-0808">Transferase</keyword>
<protein>
    <submittedName>
        <fullName evidence="9">Sugar transferase</fullName>
    </submittedName>
</protein>
<feature type="transmembrane region" description="Helical" evidence="7">
    <location>
        <begin position="317"/>
        <end position="338"/>
    </location>
</feature>
<dbReference type="InterPro" id="IPR003362">
    <property type="entry name" value="Bact_transf"/>
</dbReference>
<feature type="transmembrane region" description="Helical" evidence="7">
    <location>
        <begin position="132"/>
        <end position="151"/>
    </location>
</feature>
<evidence type="ECO:0000256" key="3">
    <source>
        <dbReference type="ARBA" id="ARBA00022679"/>
    </source>
</evidence>
<name>A0ABT8IWA6_9MICO</name>
<sequence>MTVVRPRLHAPVAPTALRSISSEQSWARLYRYRLLATDTIIILAATIGAVFVRFGFDDAAAPSAGFHVDYLYLSLIIAATWLFTLSVYHTRDPRVVGLGVSEYRRVVSATATTFGLLAILFLVAKVDIARGYFIVALPVGMAGVLFSRWLWRHWLIRQRTFDHYLSRALVVGRFDDVDYVVRQIHQKSGAAYNVVGAALDTGKRKGAKKDAELRRRIASPEREVPIVSDLSGVADAAARLGADTVIVAGRALSSGDFVRRLAWKLEGTATELVLASPLTDVAGPRIHFRPVEGLPLIHVEIPQFEGGKHVLKRAFDFFASGLALLLLSPLFLAIAVAIKLDDDGPVIFAQERVGRNGERFKMFKFRSMVVDAEARLAELRSANEGQGLLFKLKHDPRVTRVGHYLRKFSLDELPQLVNVFLGDMSLVGPRPPLPSEVEGYENHVHRRLYIKPGLTGMWQVNGRSDLSWEESVRLDLYYVENWSLTGDLVIMWRTLKVLTHPVGAY</sequence>
<evidence type="ECO:0000256" key="6">
    <source>
        <dbReference type="ARBA" id="ARBA00023136"/>
    </source>
</evidence>
<keyword evidence="5 7" id="KW-1133">Transmembrane helix</keyword>
<dbReference type="Proteomes" id="UP001174210">
    <property type="component" value="Unassembled WGS sequence"/>
</dbReference>
<evidence type="ECO:0000256" key="7">
    <source>
        <dbReference type="SAM" id="Phobius"/>
    </source>
</evidence>
<feature type="transmembrane region" description="Helical" evidence="7">
    <location>
        <begin position="34"/>
        <end position="56"/>
    </location>
</feature>